<accession>I3SXB8</accession>
<sequence>MWEAKIEQEAISNPVLASQSMQVMPQKLYQQSKILKRQPSRYLYWGQEQTQETKKIIQGHLPNQYQPLNEGQLIIYS</sequence>
<proteinExistence type="evidence at transcript level"/>
<dbReference type="AlphaFoldDB" id="I3SXB8"/>
<organism evidence="1">
    <name type="scientific">Lotus japonicus</name>
    <name type="common">Lotus corniculatus var. japonicus</name>
    <dbReference type="NCBI Taxonomy" id="34305"/>
    <lineage>
        <taxon>Eukaryota</taxon>
        <taxon>Viridiplantae</taxon>
        <taxon>Streptophyta</taxon>
        <taxon>Embryophyta</taxon>
        <taxon>Tracheophyta</taxon>
        <taxon>Spermatophyta</taxon>
        <taxon>Magnoliopsida</taxon>
        <taxon>eudicotyledons</taxon>
        <taxon>Gunneridae</taxon>
        <taxon>Pentapetalae</taxon>
        <taxon>rosids</taxon>
        <taxon>fabids</taxon>
        <taxon>Fabales</taxon>
        <taxon>Fabaceae</taxon>
        <taxon>Papilionoideae</taxon>
        <taxon>50 kb inversion clade</taxon>
        <taxon>NPAAA clade</taxon>
        <taxon>Hologalegina</taxon>
        <taxon>robinioid clade</taxon>
        <taxon>Loteae</taxon>
        <taxon>Lotus</taxon>
    </lineage>
</organism>
<protein>
    <submittedName>
        <fullName evidence="1">Uncharacterized protein</fullName>
    </submittedName>
</protein>
<evidence type="ECO:0000313" key="1">
    <source>
        <dbReference type="EMBL" id="AFK44910.1"/>
    </source>
</evidence>
<name>I3SXB8_LOTJA</name>
<reference evidence="1" key="1">
    <citation type="submission" date="2012-05" db="EMBL/GenBank/DDBJ databases">
        <authorList>
            <person name="Krishnakumar V."/>
            <person name="Cheung F."/>
            <person name="Xiao Y."/>
            <person name="Chan A."/>
            <person name="Moskal W.A."/>
            <person name="Town C.D."/>
        </authorList>
    </citation>
    <scope>NUCLEOTIDE SEQUENCE</scope>
</reference>
<dbReference type="EMBL" id="BT145116">
    <property type="protein sequence ID" value="AFK44910.1"/>
    <property type="molecule type" value="mRNA"/>
</dbReference>